<evidence type="ECO:0000313" key="16">
    <source>
        <dbReference type="Proteomes" id="UP000507962"/>
    </source>
</evidence>
<evidence type="ECO:0000256" key="2">
    <source>
        <dbReference type="ARBA" id="ARBA00010690"/>
    </source>
</evidence>
<evidence type="ECO:0000256" key="7">
    <source>
        <dbReference type="ARBA" id="ARBA00022795"/>
    </source>
</evidence>
<keyword evidence="8 13" id="KW-0653">Protein transport</keyword>
<accession>A0A4U8YM55</accession>
<evidence type="ECO:0000256" key="4">
    <source>
        <dbReference type="ARBA" id="ARBA00022448"/>
    </source>
</evidence>
<evidence type="ECO:0000256" key="3">
    <source>
        <dbReference type="ARBA" id="ARBA00021622"/>
    </source>
</evidence>
<keyword evidence="11 13" id="KW-1006">Bacterial flagellum protein export</keyword>
<keyword evidence="15" id="KW-0966">Cell projection</keyword>
<dbReference type="AlphaFoldDB" id="A0A4U8YM55"/>
<dbReference type="PANTHER" id="PTHR30531:SF12">
    <property type="entry name" value="FLAGELLAR BIOSYNTHETIC PROTEIN FLHB"/>
    <property type="match status" value="1"/>
</dbReference>
<keyword evidence="10 13" id="KW-0472">Membrane</keyword>
<dbReference type="InterPro" id="IPR006135">
    <property type="entry name" value="T3SS_substrate_exporter"/>
</dbReference>
<keyword evidence="9 13" id="KW-1133">Transmembrane helix</keyword>
<evidence type="ECO:0000256" key="14">
    <source>
        <dbReference type="SAM" id="MobiDB-lite"/>
    </source>
</evidence>
<comment type="subcellular location">
    <subcellularLocation>
        <location evidence="1">Cell membrane</location>
        <topology evidence="1">Multi-pass membrane protein</topology>
    </subcellularLocation>
</comment>
<comment type="similarity">
    <text evidence="2 13">Belongs to the type III secretion exporter family.</text>
</comment>
<evidence type="ECO:0000256" key="5">
    <source>
        <dbReference type="ARBA" id="ARBA00022475"/>
    </source>
</evidence>
<dbReference type="Proteomes" id="UP000507962">
    <property type="component" value="Unassembled WGS sequence"/>
</dbReference>
<name>A0A4U8YM55_9BACT</name>
<sequence length="353" mass="39795">MAEDSMQEKTEPATPKKREKAREEGDVARSAELPSVFVLLGAIFILLLTSSFISGHFEDLFRDAFAFESVEALTLKAVVDLCFHMGWLFLLIMAPVLLAVFVLGLFSNVIMVGFVISPKAVMPKIERIDPIKGFQNKFSLHAVGELVKSLAKLTIIIYVAWLVIKGELSRIPLLYDESALRIFLYMGRVAFKIFLAVTLPMVAVAVADYVFQRWRFEEKLKMTRQEVKEEHKEMEGDPLVKSRIRNLQIEASRKRMMHEVPDADVVVVNPVRLAVAISYKPGQMAAPKVVAKGAGKIAQRIREIARENGVPLVENRPLARNLYKVVEVGREIPDDLFQAVAELLAYVFRLKGR</sequence>
<keyword evidence="6 13" id="KW-0812">Transmembrane</keyword>
<dbReference type="RefSeq" id="WP_246317684.1">
    <property type="nucleotide sequence ID" value="NZ_CAADHO010000001.1"/>
</dbReference>
<evidence type="ECO:0000256" key="9">
    <source>
        <dbReference type="ARBA" id="ARBA00022989"/>
    </source>
</evidence>
<comment type="function">
    <text evidence="12 13">Required for formation of the rod structure in the basal body of the flagellar apparatus. Together with FliI and FliH, may constitute the export apparatus of flagellin.</text>
</comment>
<keyword evidence="7 13" id="KW-1005">Bacterial flagellum biogenesis</keyword>
<gene>
    <name evidence="13" type="primary">flhB</name>
    <name evidence="15" type="ORF">MSL71_2530</name>
</gene>
<dbReference type="GO" id="GO:0005886">
    <property type="term" value="C:plasma membrane"/>
    <property type="evidence" value="ECO:0007669"/>
    <property type="project" value="UniProtKB-SubCell"/>
</dbReference>
<feature type="region of interest" description="Disordered" evidence="14">
    <location>
        <begin position="1"/>
        <end position="26"/>
    </location>
</feature>
<evidence type="ECO:0000256" key="11">
    <source>
        <dbReference type="ARBA" id="ARBA00023225"/>
    </source>
</evidence>
<dbReference type="Gene3D" id="6.10.250.2080">
    <property type="match status" value="1"/>
</dbReference>
<dbReference type="PRINTS" id="PR00950">
    <property type="entry name" value="TYPE3IMSPROT"/>
</dbReference>
<dbReference type="GO" id="GO:0009306">
    <property type="term" value="P:protein secretion"/>
    <property type="evidence" value="ECO:0007669"/>
    <property type="project" value="InterPro"/>
</dbReference>
<dbReference type="EMBL" id="CAADHO010000001">
    <property type="protein sequence ID" value="VFQ42632.1"/>
    <property type="molecule type" value="Genomic_DNA"/>
</dbReference>
<feature type="transmembrane region" description="Helical" evidence="13">
    <location>
        <begin position="36"/>
        <end position="57"/>
    </location>
</feature>
<evidence type="ECO:0000256" key="8">
    <source>
        <dbReference type="ARBA" id="ARBA00022927"/>
    </source>
</evidence>
<keyword evidence="15" id="KW-0969">Cilium</keyword>
<dbReference type="PANTHER" id="PTHR30531">
    <property type="entry name" value="FLAGELLAR BIOSYNTHETIC PROTEIN FLHB"/>
    <property type="match status" value="1"/>
</dbReference>
<evidence type="ECO:0000256" key="13">
    <source>
        <dbReference type="RuleBase" id="RU364091"/>
    </source>
</evidence>
<dbReference type="Gene3D" id="3.40.1690.10">
    <property type="entry name" value="secretion proteins EscU"/>
    <property type="match status" value="1"/>
</dbReference>
<dbReference type="SUPFAM" id="SSF160544">
    <property type="entry name" value="EscU C-terminal domain-like"/>
    <property type="match status" value="1"/>
</dbReference>
<feature type="transmembrane region" description="Helical" evidence="13">
    <location>
        <begin position="189"/>
        <end position="211"/>
    </location>
</feature>
<keyword evidence="5 13" id="KW-1003">Cell membrane</keyword>
<evidence type="ECO:0000256" key="10">
    <source>
        <dbReference type="ARBA" id="ARBA00023136"/>
    </source>
</evidence>
<dbReference type="Pfam" id="PF01312">
    <property type="entry name" value="Bac_export_2"/>
    <property type="match status" value="1"/>
</dbReference>
<proteinExistence type="inferred from homology"/>
<evidence type="ECO:0000313" key="15">
    <source>
        <dbReference type="EMBL" id="VFQ42632.1"/>
    </source>
</evidence>
<protein>
    <recommendedName>
        <fullName evidence="3 13">Flagellar biosynthetic protein FlhB</fullName>
    </recommendedName>
</protein>
<dbReference type="GO" id="GO:0044780">
    <property type="term" value="P:bacterial-type flagellum assembly"/>
    <property type="evidence" value="ECO:0007669"/>
    <property type="project" value="InterPro"/>
</dbReference>
<keyword evidence="16" id="KW-1185">Reference proteome</keyword>
<evidence type="ECO:0000256" key="6">
    <source>
        <dbReference type="ARBA" id="ARBA00022692"/>
    </source>
</evidence>
<feature type="transmembrane region" description="Helical" evidence="13">
    <location>
        <begin position="138"/>
        <end position="164"/>
    </location>
</feature>
<dbReference type="InterPro" id="IPR006136">
    <property type="entry name" value="FlhB"/>
</dbReference>
<keyword evidence="4 13" id="KW-0813">Transport</keyword>
<evidence type="ECO:0000256" key="12">
    <source>
        <dbReference type="ARBA" id="ARBA00025078"/>
    </source>
</evidence>
<dbReference type="NCBIfam" id="TIGR00328">
    <property type="entry name" value="flhB"/>
    <property type="match status" value="1"/>
</dbReference>
<organism evidence="15 16">
    <name type="scientific">Desulfoluna butyratoxydans</name>
    <dbReference type="NCBI Taxonomy" id="231438"/>
    <lineage>
        <taxon>Bacteria</taxon>
        <taxon>Pseudomonadati</taxon>
        <taxon>Thermodesulfobacteriota</taxon>
        <taxon>Desulfobacteria</taxon>
        <taxon>Desulfobacterales</taxon>
        <taxon>Desulfolunaceae</taxon>
        <taxon>Desulfoluna</taxon>
    </lineage>
</organism>
<feature type="transmembrane region" description="Helical" evidence="13">
    <location>
        <begin position="87"/>
        <end position="117"/>
    </location>
</feature>
<keyword evidence="15" id="KW-0282">Flagellum</keyword>
<reference evidence="15 16" key="1">
    <citation type="submission" date="2019-03" db="EMBL/GenBank/DDBJ databases">
        <authorList>
            <person name="Nijsse B."/>
        </authorList>
    </citation>
    <scope>NUCLEOTIDE SEQUENCE [LARGE SCALE GENOMIC DNA]</scope>
    <source>
        <strain evidence="15">Desulfoluna butyratoxydans MSL71</strain>
    </source>
</reference>
<dbReference type="InterPro" id="IPR029025">
    <property type="entry name" value="T3SS_substrate_exporter_C"/>
</dbReference>
<evidence type="ECO:0000256" key="1">
    <source>
        <dbReference type="ARBA" id="ARBA00004651"/>
    </source>
</evidence>